<dbReference type="InterPro" id="IPR009057">
    <property type="entry name" value="Homeodomain-like_sf"/>
</dbReference>
<keyword evidence="4" id="KW-0804">Transcription</keyword>
<dbReference type="InterPro" id="IPR052245">
    <property type="entry name" value="Plant_Stress_Dev_TF"/>
</dbReference>
<dbReference type="InterPro" id="IPR017884">
    <property type="entry name" value="SANT_dom"/>
</dbReference>
<feature type="domain" description="SANT" evidence="8">
    <location>
        <begin position="130"/>
        <end position="183"/>
    </location>
</feature>
<sequence length="371" mass="39390">MTRRCSHCCNKGHNSRTCPVRSAGDGGGAAANTSPSSSSSSTAAAAAAAAAASASSSGGGVKLFGVRLTDGSIMKKSASVGCLSAAHYHSSSSAAASPNPGSSPMDGSDGYLSDDPAHGSRSSNRRVERKKGNPWTEEEHRRFLIGLQKLGKGDWRGIARDFVTTRSPTQVASHAQKYYIRQSNAGRRKRRSSLFDINPDMATADQPSIQEETFLPPLVRVNDDTNSTASTSIGLDLERTPMETSHPEMFEGCSDAAMESTGQVPLVPCYFPYLFPVPFPMWPPNVVPPEDGMVVETSHHRVLKPIPVIPKEPINIDQIVGMSQLSLAENEPSPLSLKFLGGTSRQSAFSKAPSVNELDLDNCKDGGTQAA</sequence>
<feature type="domain" description="Myb-like" evidence="7">
    <location>
        <begin position="127"/>
        <end position="179"/>
    </location>
</feature>
<dbReference type="InterPro" id="IPR001005">
    <property type="entry name" value="SANT/Myb"/>
</dbReference>
<feature type="compositionally biased region" description="Low complexity" evidence="6">
    <location>
        <begin position="30"/>
        <end position="40"/>
    </location>
</feature>
<keyword evidence="10" id="KW-1185">Reference proteome</keyword>
<dbReference type="GO" id="GO:0009723">
    <property type="term" value="P:response to ethylene"/>
    <property type="evidence" value="ECO:0007669"/>
    <property type="project" value="TreeGrafter"/>
</dbReference>
<keyword evidence="5" id="KW-0539">Nucleus</keyword>
<reference evidence="10" key="1">
    <citation type="submission" date="2025-05" db="UniProtKB">
        <authorList>
            <consortium name="RefSeq"/>
        </authorList>
    </citation>
    <scope>NUCLEOTIDE SEQUENCE [LARGE SCALE GENOMIC DNA]</scope>
</reference>
<evidence type="ECO:0000259" key="9">
    <source>
        <dbReference type="PROSITE" id="PS51294"/>
    </source>
</evidence>
<evidence type="ECO:0000256" key="1">
    <source>
        <dbReference type="ARBA" id="ARBA00004123"/>
    </source>
</evidence>
<dbReference type="PANTHER" id="PTHR44191:SF4">
    <property type="entry name" value="OS01G0187900 PROTEIN"/>
    <property type="match status" value="1"/>
</dbReference>
<dbReference type="PROSITE" id="PS51293">
    <property type="entry name" value="SANT"/>
    <property type="match status" value="1"/>
</dbReference>
<dbReference type="GeneID" id="115737380"/>
<dbReference type="PROSITE" id="PS50090">
    <property type="entry name" value="MYB_LIKE"/>
    <property type="match status" value="1"/>
</dbReference>
<evidence type="ECO:0000256" key="6">
    <source>
        <dbReference type="SAM" id="MobiDB-lite"/>
    </source>
</evidence>
<dbReference type="Pfam" id="PF00249">
    <property type="entry name" value="Myb_DNA-binding"/>
    <property type="match status" value="1"/>
</dbReference>
<comment type="subcellular location">
    <subcellularLocation>
        <location evidence="1">Nucleus</location>
    </subcellularLocation>
</comment>
<dbReference type="SMART" id="SM00717">
    <property type="entry name" value="SANT"/>
    <property type="match status" value="1"/>
</dbReference>
<dbReference type="Gene3D" id="1.10.10.60">
    <property type="entry name" value="Homeodomain-like"/>
    <property type="match status" value="1"/>
</dbReference>
<evidence type="ECO:0000259" key="7">
    <source>
        <dbReference type="PROSITE" id="PS50090"/>
    </source>
</evidence>
<keyword evidence="2" id="KW-0805">Transcription regulation</keyword>
<gene>
    <name evidence="11" type="primary">LOC115737380</name>
</gene>
<protein>
    <submittedName>
        <fullName evidence="11">Transcription factor MYBS3-like</fullName>
    </submittedName>
</protein>
<accession>A0A8B8NS42</accession>
<dbReference type="PANTHER" id="PTHR44191">
    <property type="entry name" value="TRANSCRIPTION FACTOR KUA1"/>
    <property type="match status" value="1"/>
</dbReference>
<dbReference type="InterPro" id="IPR017930">
    <property type="entry name" value="Myb_dom"/>
</dbReference>
<dbReference type="RefSeq" id="XP_030525336.2">
    <property type="nucleotide sequence ID" value="XM_030669476.2"/>
</dbReference>
<dbReference type="GO" id="GO:0009739">
    <property type="term" value="P:response to gibberellin"/>
    <property type="evidence" value="ECO:0007669"/>
    <property type="project" value="TreeGrafter"/>
</dbReference>
<feature type="region of interest" description="Disordered" evidence="6">
    <location>
        <begin position="19"/>
        <end position="40"/>
    </location>
</feature>
<dbReference type="InterPro" id="IPR006447">
    <property type="entry name" value="Myb_dom_plants"/>
</dbReference>
<dbReference type="NCBIfam" id="TIGR01557">
    <property type="entry name" value="myb_SHAQKYF"/>
    <property type="match status" value="1"/>
</dbReference>
<dbReference type="KEGG" id="rarg:115737380"/>
<reference evidence="11" key="2">
    <citation type="submission" date="2025-08" db="UniProtKB">
        <authorList>
            <consortium name="RefSeq"/>
        </authorList>
    </citation>
    <scope>IDENTIFICATION</scope>
    <source>
        <tissue evidence="11">Leaf</tissue>
    </source>
</reference>
<feature type="domain" description="HTH myb-type" evidence="9">
    <location>
        <begin position="128"/>
        <end position="183"/>
    </location>
</feature>
<dbReference type="CDD" id="cd00167">
    <property type="entry name" value="SANT"/>
    <property type="match status" value="1"/>
</dbReference>
<evidence type="ECO:0000259" key="8">
    <source>
        <dbReference type="PROSITE" id="PS51293"/>
    </source>
</evidence>
<feature type="region of interest" description="Disordered" evidence="6">
    <location>
        <begin position="91"/>
        <end position="136"/>
    </location>
</feature>
<dbReference type="AlphaFoldDB" id="A0A8B8NS42"/>
<dbReference type="GO" id="GO:0006355">
    <property type="term" value="P:regulation of DNA-templated transcription"/>
    <property type="evidence" value="ECO:0007669"/>
    <property type="project" value="UniProtKB-ARBA"/>
</dbReference>
<dbReference type="SUPFAM" id="SSF46689">
    <property type="entry name" value="Homeodomain-like"/>
    <property type="match status" value="1"/>
</dbReference>
<name>A0A8B8NS42_9MYRT</name>
<feature type="compositionally biased region" description="Low complexity" evidence="6">
    <location>
        <begin position="91"/>
        <end position="104"/>
    </location>
</feature>
<evidence type="ECO:0000256" key="4">
    <source>
        <dbReference type="ARBA" id="ARBA00023163"/>
    </source>
</evidence>
<evidence type="ECO:0000313" key="10">
    <source>
        <dbReference type="Proteomes" id="UP000827889"/>
    </source>
</evidence>
<evidence type="ECO:0000256" key="5">
    <source>
        <dbReference type="ARBA" id="ARBA00023242"/>
    </source>
</evidence>
<organism evidence="10 11">
    <name type="scientific">Rhodamnia argentea</name>
    <dbReference type="NCBI Taxonomy" id="178133"/>
    <lineage>
        <taxon>Eukaryota</taxon>
        <taxon>Viridiplantae</taxon>
        <taxon>Streptophyta</taxon>
        <taxon>Embryophyta</taxon>
        <taxon>Tracheophyta</taxon>
        <taxon>Spermatophyta</taxon>
        <taxon>Magnoliopsida</taxon>
        <taxon>eudicotyledons</taxon>
        <taxon>Gunneridae</taxon>
        <taxon>Pentapetalae</taxon>
        <taxon>rosids</taxon>
        <taxon>malvids</taxon>
        <taxon>Myrtales</taxon>
        <taxon>Myrtaceae</taxon>
        <taxon>Myrtoideae</taxon>
        <taxon>Myrteae</taxon>
        <taxon>Australasian group</taxon>
        <taxon>Rhodamnia</taxon>
    </lineage>
</organism>
<evidence type="ECO:0000313" key="11">
    <source>
        <dbReference type="RefSeq" id="XP_030525336.2"/>
    </source>
</evidence>
<proteinExistence type="predicted"/>
<dbReference type="GO" id="GO:0003677">
    <property type="term" value="F:DNA binding"/>
    <property type="evidence" value="ECO:0007669"/>
    <property type="project" value="UniProtKB-KW"/>
</dbReference>
<dbReference type="Proteomes" id="UP000827889">
    <property type="component" value="Chromosome 2"/>
</dbReference>
<keyword evidence="3" id="KW-0238">DNA-binding</keyword>
<dbReference type="PROSITE" id="PS51294">
    <property type="entry name" value="HTH_MYB"/>
    <property type="match status" value="1"/>
</dbReference>
<evidence type="ECO:0000256" key="2">
    <source>
        <dbReference type="ARBA" id="ARBA00023015"/>
    </source>
</evidence>
<evidence type="ECO:0000256" key="3">
    <source>
        <dbReference type="ARBA" id="ARBA00023125"/>
    </source>
</evidence>
<dbReference type="GO" id="GO:0005634">
    <property type="term" value="C:nucleus"/>
    <property type="evidence" value="ECO:0007669"/>
    <property type="project" value="UniProtKB-SubCell"/>
</dbReference>